<dbReference type="InterPro" id="IPR014975">
    <property type="entry name" value="DUF1836"/>
</dbReference>
<dbReference type="OrthoDB" id="3191472at2"/>
<keyword evidence="2" id="KW-1185">Reference proteome</keyword>
<dbReference type="eggNOG" id="COG0789">
    <property type="taxonomic scope" value="Bacteria"/>
</dbReference>
<dbReference type="EMBL" id="CP002987">
    <property type="protein sequence ID" value="AFA48613.1"/>
    <property type="molecule type" value="Genomic_DNA"/>
</dbReference>
<evidence type="ECO:0000313" key="2">
    <source>
        <dbReference type="Proteomes" id="UP000007177"/>
    </source>
</evidence>
<dbReference type="STRING" id="931626.Awo_c18330"/>
<reference evidence="2" key="1">
    <citation type="submission" date="2011-07" db="EMBL/GenBank/DDBJ databases">
        <title>Complete genome sequence of Acetobacterium woodii.</title>
        <authorList>
            <person name="Poehlein A."/>
            <person name="Schmidt S."/>
            <person name="Kaster A.-K."/>
            <person name="Goenrich M."/>
            <person name="Vollmers J."/>
            <person name="Thuermer A."/>
            <person name="Gottschalk G."/>
            <person name="Thauer R.K."/>
            <person name="Daniel R."/>
            <person name="Mueller V."/>
        </authorList>
    </citation>
    <scope>NUCLEOTIDE SEQUENCE [LARGE SCALE GENOMIC DNA]</scope>
    <source>
        <strain evidence="2">ATCC 29683 / DSM 1030 / JCM 2381 / KCTC 1655 / WB1</strain>
    </source>
</reference>
<evidence type="ECO:0000313" key="1">
    <source>
        <dbReference type="EMBL" id="AFA48613.1"/>
    </source>
</evidence>
<organism evidence="1 2">
    <name type="scientific">Acetobacterium woodii (strain ATCC 29683 / DSM 1030 / JCM 2381 / KCTC 1655 / WB1)</name>
    <dbReference type="NCBI Taxonomy" id="931626"/>
    <lineage>
        <taxon>Bacteria</taxon>
        <taxon>Bacillati</taxon>
        <taxon>Bacillota</taxon>
        <taxon>Clostridia</taxon>
        <taxon>Eubacteriales</taxon>
        <taxon>Eubacteriaceae</taxon>
        <taxon>Acetobacterium</taxon>
    </lineage>
</organism>
<dbReference type="AlphaFoldDB" id="H6LIN9"/>
<name>H6LIN9_ACEWD</name>
<reference evidence="1 2" key="2">
    <citation type="journal article" date="2012" name="PLoS ONE">
        <title>An ancient pathway combining carbon dioxide fixation with the generation and utilization of a sodium ion gradient for ATP synthesis.</title>
        <authorList>
            <person name="Poehlein A."/>
            <person name="Schmidt S."/>
            <person name="Kaster A.K."/>
            <person name="Goenrich M."/>
            <person name="Vollmers J."/>
            <person name="Thurmer A."/>
            <person name="Bertsch J."/>
            <person name="Schuchmann K."/>
            <person name="Voigt B."/>
            <person name="Hecker M."/>
            <person name="Daniel R."/>
            <person name="Thauer R.K."/>
            <person name="Gottschalk G."/>
            <person name="Muller V."/>
        </authorList>
    </citation>
    <scope>NUCLEOTIDE SEQUENCE [LARGE SCALE GENOMIC DNA]</scope>
    <source>
        <strain evidence="2">ATCC 29683 / DSM 1030 / JCM 2381 / KCTC 1655 / WB1</strain>
    </source>
</reference>
<accession>H6LIN9</accession>
<proteinExistence type="predicted"/>
<dbReference type="RefSeq" id="WP_014356213.1">
    <property type="nucleotide sequence ID" value="NC_016894.1"/>
</dbReference>
<dbReference type="Proteomes" id="UP000007177">
    <property type="component" value="Chromosome"/>
</dbReference>
<dbReference type="KEGG" id="awo:Awo_c18330"/>
<evidence type="ECO:0008006" key="3">
    <source>
        <dbReference type="Google" id="ProtNLM"/>
    </source>
</evidence>
<sequence>MENISADILNFHCPRWHELPDIDLYMDQLVTILEKNLIVFEQIWGEKIITSTMINNYVKQKVVVPPVKKRYNRGHLAYFFVVSIMKRVLSISETCDLIAYLINIYTIDQAYNLFCDELETAIKAVFSPTLNTNQPIDQPQNGLVILRSAALAFANKIYFQVSIKNL</sequence>
<protein>
    <recommendedName>
        <fullName evidence="3">DUF1836 domain-containing protein</fullName>
    </recommendedName>
</protein>
<dbReference type="HOGENOM" id="CLU_085303_1_1_9"/>
<dbReference type="PANTHER" id="PTHR40056">
    <property type="entry name" value="HYPOTHETICAL CYTOSOLIC PROTEIN"/>
    <property type="match status" value="1"/>
</dbReference>
<dbReference type="PANTHER" id="PTHR40056:SF1">
    <property type="entry name" value="DUF1836 DOMAIN-CONTAINING PROTEIN"/>
    <property type="match status" value="1"/>
</dbReference>
<dbReference type="Pfam" id="PF08876">
    <property type="entry name" value="DUF1836"/>
    <property type="match status" value="1"/>
</dbReference>
<gene>
    <name evidence="1" type="ordered locus">Awo_c18330</name>
</gene>